<feature type="signal peptide" evidence="1">
    <location>
        <begin position="1"/>
        <end position="21"/>
    </location>
</feature>
<dbReference type="PANTHER" id="PTHR35567">
    <property type="entry name" value="MALATE DEHYDROGENASE (AFU_ORTHOLOGUE AFUA_2G13800)"/>
    <property type="match status" value="1"/>
</dbReference>
<organism evidence="2 3">
    <name type="scientific">Roseateles asaccharophilus</name>
    <dbReference type="NCBI Taxonomy" id="582607"/>
    <lineage>
        <taxon>Bacteria</taxon>
        <taxon>Pseudomonadati</taxon>
        <taxon>Pseudomonadota</taxon>
        <taxon>Betaproteobacteria</taxon>
        <taxon>Burkholderiales</taxon>
        <taxon>Sphaerotilaceae</taxon>
        <taxon>Roseateles</taxon>
    </lineage>
</organism>
<reference evidence="2 3" key="1">
    <citation type="submission" date="2023-07" db="EMBL/GenBank/DDBJ databases">
        <title>Sorghum-associated microbial communities from plants grown in Nebraska, USA.</title>
        <authorList>
            <person name="Schachtman D."/>
        </authorList>
    </citation>
    <scope>NUCLEOTIDE SEQUENCE [LARGE SCALE GENOMIC DNA]</scope>
    <source>
        <strain evidence="2 3">BE316</strain>
    </source>
</reference>
<gene>
    <name evidence="2" type="ORF">J2X21_005152</name>
</gene>
<feature type="chain" id="PRO_5047533301" description="DUF3455 domain-containing protein" evidence="1">
    <location>
        <begin position="22"/>
        <end position="165"/>
    </location>
</feature>
<accession>A0ABU2AFK8</accession>
<proteinExistence type="predicted"/>
<protein>
    <recommendedName>
        <fullName evidence="4">DUF3455 domain-containing protein</fullName>
    </recommendedName>
</protein>
<keyword evidence="1" id="KW-0732">Signal</keyword>
<dbReference type="Proteomes" id="UP001180825">
    <property type="component" value="Unassembled WGS sequence"/>
</dbReference>
<comment type="caution">
    <text evidence="2">The sequence shown here is derived from an EMBL/GenBank/DDBJ whole genome shotgun (WGS) entry which is preliminary data.</text>
</comment>
<dbReference type="Pfam" id="PF11937">
    <property type="entry name" value="DUF3455"/>
    <property type="match status" value="1"/>
</dbReference>
<dbReference type="InterPro" id="IPR021851">
    <property type="entry name" value="DUF3455"/>
</dbReference>
<evidence type="ECO:0000313" key="2">
    <source>
        <dbReference type="EMBL" id="MDR7335985.1"/>
    </source>
</evidence>
<dbReference type="RefSeq" id="WP_310332984.1">
    <property type="nucleotide sequence ID" value="NZ_JAVDXV010000012.1"/>
</dbReference>
<evidence type="ECO:0000313" key="3">
    <source>
        <dbReference type="Proteomes" id="UP001180825"/>
    </source>
</evidence>
<dbReference type="PANTHER" id="PTHR35567:SF1">
    <property type="entry name" value="CONSERVED FUNGAL PROTEIN (AFU_ORTHOLOGUE AFUA_1G14230)"/>
    <property type="match status" value="1"/>
</dbReference>
<dbReference type="PROSITE" id="PS51257">
    <property type="entry name" value="PROKAR_LIPOPROTEIN"/>
    <property type="match status" value="1"/>
</dbReference>
<keyword evidence="3" id="KW-1185">Reference proteome</keyword>
<sequence>MILKTSLCAATAAAALVGCNAVPPVPDVLRPAPGATLALTLGARGVQIYDCRDGQWAFVAPQAELFDAAGRPAGTHGAGPFWQHSDGSRILASVSARADAPAAGAIPWLLLAARPAPESASTGALVGITQIQRVNTAGGMAPSGACQPGHPLRVPYRADYHFYKS</sequence>
<evidence type="ECO:0000256" key="1">
    <source>
        <dbReference type="SAM" id="SignalP"/>
    </source>
</evidence>
<evidence type="ECO:0008006" key="4">
    <source>
        <dbReference type="Google" id="ProtNLM"/>
    </source>
</evidence>
<name>A0ABU2AFK8_9BURK</name>
<dbReference type="EMBL" id="JAVDXV010000012">
    <property type="protein sequence ID" value="MDR7335985.1"/>
    <property type="molecule type" value="Genomic_DNA"/>
</dbReference>